<dbReference type="Gene3D" id="3.40.50.720">
    <property type="entry name" value="NAD(P)-binding Rossmann-like Domain"/>
    <property type="match status" value="1"/>
</dbReference>
<dbReference type="InterPro" id="IPR036291">
    <property type="entry name" value="NAD(P)-bd_dom_sf"/>
</dbReference>
<dbReference type="GO" id="GO:0004029">
    <property type="term" value="F:aldehyde dehydrogenase (NAD+) activity"/>
    <property type="evidence" value="ECO:0007669"/>
    <property type="project" value="TreeGrafter"/>
</dbReference>
<gene>
    <name evidence="2" type="ORF">CAPSK01_000298</name>
</gene>
<feature type="domain" description="NAD-dependent epimerase/dehydratase" evidence="1">
    <location>
        <begin position="92"/>
        <end position="210"/>
    </location>
</feature>
<organism evidence="2 3">
    <name type="scientific">Candidatus Accumulibacter vicinus</name>
    <dbReference type="NCBI Taxonomy" id="2954382"/>
    <lineage>
        <taxon>Bacteria</taxon>
        <taxon>Pseudomonadati</taxon>
        <taxon>Pseudomonadota</taxon>
        <taxon>Betaproteobacteria</taxon>
        <taxon>Candidatus Accumulibacter</taxon>
    </lineage>
</organism>
<protein>
    <submittedName>
        <fullName evidence="2">NAD dependent epimerase/dehydratase family protein</fullName>
    </submittedName>
</protein>
<dbReference type="STRING" id="1457154.CAPSK01_000298"/>
<dbReference type="EMBL" id="JDSS02000006">
    <property type="protein sequence ID" value="KFB69902.1"/>
    <property type="molecule type" value="Genomic_DNA"/>
</dbReference>
<evidence type="ECO:0000313" key="3">
    <source>
        <dbReference type="Proteomes" id="UP000019812"/>
    </source>
</evidence>
<dbReference type="Proteomes" id="UP000019812">
    <property type="component" value="Unassembled WGS sequence"/>
</dbReference>
<evidence type="ECO:0000259" key="1">
    <source>
        <dbReference type="Pfam" id="PF01370"/>
    </source>
</evidence>
<dbReference type="InterPro" id="IPR051783">
    <property type="entry name" value="NAD(P)-dependent_oxidoreduct"/>
</dbReference>
<dbReference type="Pfam" id="PF01370">
    <property type="entry name" value="Epimerase"/>
    <property type="match status" value="1"/>
</dbReference>
<sequence>MADAYQMGVLGATSLVGECLLPLLTQAGWRVAAFSRRQTGQVAEGVEWRCLSSADLPSPPNSKPLPETRSLPLWICVAPIWVLPEHFALLSAHGARRVVALSSTSRFTKDDSSDLQERAVAHRLAEAEARLQTWAEDHGVEWVILRPTLIYGRGQDKNIAELARFIQRFGFFPLLGEAIGARQPVHAEDVALACLAGLHCAAATNRAYNISGGETLPYREMVKRVFAALHLQPRLFAIPLAAFQSVVALLRLLPRYRHWSGGMAERMNRDLVFDHTDAARDLGFSPRPFLLGQNDLPR</sequence>
<dbReference type="GO" id="GO:0005737">
    <property type="term" value="C:cytoplasm"/>
    <property type="evidence" value="ECO:0007669"/>
    <property type="project" value="TreeGrafter"/>
</dbReference>
<dbReference type="PANTHER" id="PTHR48079:SF6">
    <property type="entry name" value="NAD(P)-BINDING DOMAIN-CONTAINING PROTEIN-RELATED"/>
    <property type="match status" value="1"/>
</dbReference>
<dbReference type="InterPro" id="IPR001509">
    <property type="entry name" value="Epimerase_deHydtase"/>
</dbReference>
<evidence type="ECO:0000313" key="2">
    <source>
        <dbReference type="EMBL" id="KFB69902.1"/>
    </source>
</evidence>
<name>A0A084Y5A8_9PROT</name>
<dbReference type="AlphaFoldDB" id="A0A084Y5A8"/>
<proteinExistence type="predicted"/>
<comment type="caution">
    <text evidence="2">The sequence shown here is derived from an EMBL/GenBank/DDBJ whole genome shotgun (WGS) entry which is preliminary data.</text>
</comment>
<dbReference type="PANTHER" id="PTHR48079">
    <property type="entry name" value="PROTEIN YEEZ"/>
    <property type="match status" value="1"/>
</dbReference>
<dbReference type="SUPFAM" id="SSF51735">
    <property type="entry name" value="NAD(P)-binding Rossmann-fold domains"/>
    <property type="match status" value="1"/>
</dbReference>
<accession>A0A084Y5A8</accession>
<reference evidence="2 3" key="1">
    <citation type="submission" date="2014-07" db="EMBL/GenBank/DDBJ databases">
        <title>Expanding our view of genomic diversity in Candidatus Accumulibacter clades.</title>
        <authorList>
            <person name="Skennerton C.T."/>
            <person name="Barr J.J."/>
            <person name="Slater F.R."/>
            <person name="Bond P.L."/>
            <person name="Tyson G.W."/>
        </authorList>
    </citation>
    <scope>NUCLEOTIDE SEQUENCE [LARGE SCALE GENOMIC DNA]</scope>
    <source>
        <strain evidence="3">SK-01</strain>
    </source>
</reference>